<dbReference type="AlphaFoldDB" id="A0AAV9ZDF9"/>
<accession>A0AAV9ZDF9</accession>
<keyword evidence="2" id="KW-1185">Reference proteome</keyword>
<comment type="caution">
    <text evidence="1">The sequence shown here is derived from an EMBL/GenBank/DDBJ whole genome shotgun (WGS) entry which is preliminary data.</text>
</comment>
<name>A0AAV9ZDF9_9AGAR</name>
<protein>
    <submittedName>
        <fullName evidence="1">Uncharacterized protein</fullName>
    </submittedName>
</protein>
<dbReference type="EMBL" id="JAWWNJ010000162">
    <property type="protein sequence ID" value="KAK6978080.1"/>
    <property type="molecule type" value="Genomic_DNA"/>
</dbReference>
<sequence length="418" mass="46951">MKIFGDTPQEHKKALLELAPLWLARSGHHPLSIDTVDLCDPSLSSALLEHRARWEHLALSRAGTHLLNTTMGSMPLLQSLKLRYLRRISLTSSRNLLPHLRAVLLDDCMVKNLPWSQLTVVAHTALVECSLYPWDRHVSHSDVADVMLLGLERLSLQPGGHFDDNFFTSLVTPSLVKLELPEIVLRARYPDPIDSLNIFIAKSGCTLQELEIRQAVLPTEVYHDAFPRIPIIAVGILPVLTGMIAAWLGIDLDLGFIPRSSGIYHYRLFQFSAKIRLPEHLALKVIRSEAEATGAFGIRRGVAYRKIIERSSSGKVEMGYLQESRCSWMTQFSACGSRILRTKSAIRASLFTNSKSPVRCHMSSVSIAIDTDGSKTRTNEILKKHIRYEMFDHPKLEEFGGRKIRSRVLPTPENLPTG</sequence>
<gene>
    <name evidence="1" type="ORF">R3P38DRAFT_2809532</name>
</gene>
<proteinExistence type="predicted"/>
<evidence type="ECO:0000313" key="1">
    <source>
        <dbReference type="EMBL" id="KAK6978080.1"/>
    </source>
</evidence>
<reference evidence="1 2" key="1">
    <citation type="journal article" date="2024" name="J Genomics">
        <title>Draft genome sequencing and assembly of Favolaschia claudopus CIRM-BRFM 2984 isolated from oak limbs.</title>
        <authorList>
            <person name="Navarro D."/>
            <person name="Drula E."/>
            <person name="Chaduli D."/>
            <person name="Cazenave R."/>
            <person name="Ahrendt S."/>
            <person name="Wang J."/>
            <person name="Lipzen A."/>
            <person name="Daum C."/>
            <person name="Barry K."/>
            <person name="Grigoriev I.V."/>
            <person name="Favel A."/>
            <person name="Rosso M.N."/>
            <person name="Martin F."/>
        </authorList>
    </citation>
    <scope>NUCLEOTIDE SEQUENCE [LARGE SCALE GENOMIC DNA]</scope>
    <source>
        <strain evidence="1 2">CIRM-BRFM 2984</strain>
    </source>
</reference>
<evidence type="ECO:0000313" key="2">
    <source>
        <dbReference type="Proteomes" id="UP001362999"/>
    </source>
</evidence>
<organism evidence="1 2">
    <name type="scientific">Favolaschia claudopus</name>
    <dbReference type="NCBI Taxonomy" id="2862362"/>
    <lineage>
        <taxon>Eukaryota</taxon>
        <taxon>Fungi</taxon>
        <taxon>Dikarya</taxon>
        <taxon>Basidiomycota</taxon>
        <taxon>Agaricomycotina</taxon>
        <taxon>Agaricomycetes</taxon>
        <taxon>Agaricomycetidae</taxon>
        <taxon>Agaricales</taxon>
        <taxon>Marasmiineae</taxon>
        <taxon>Mycenaceae</taxon>
        <taxon>Favolaschia</taxon>
    </lineage>
</organism>
<dbReference type="Proteomes" id="UP001362999">
    <property type="component" value="Unassembled WGS sequence"/>
</dbReference>